<comment type="caution">
    <text evidence="1">The sequence shown here is derived from an EMBL/GenBank/DDBJ whole genome shotgun (WGS) entry which is preliminary data.</text>
</comment>
<reference evidence="1 2" key="1">
    <citation type="journal article" date="2018" name="Sci. Rep.">
        <title>Genomic signatures of local adaptation to the degree of environmental predictability in rotifers.</title>
        <authorList>
            <person name="Franch-Gras L."/>
            <person name="Hahn C."/>
            <person name="Garcia-Roger E.M."/>
            <person name="Carmona M.J."/>
            <person name="Serra M."/>
            <person name="Gomez A."/>
        </authorList>
    </citation>
    <scope>NUCLEOTIDE SEQUENCE [LARGE SCALE GENOMIC DNA]</scope>
    <source>
        <strain evidence="1">HYR1</strain>
    </source>
</reference>
<proteinExistence type="predicted"/>
<accession>A0A3M7S5Q4</accession>
<gene>
    <name evidence="1" type="ORF">BpHYR1_046264</name>
</gene>
<evidence type="ECO:0000313" key="1">
    <source>
        <dbReference type="EMBL" id="RNA30928.1"/>
    </source>
</evidence>
<keyword evidence="2" id="KW-1185">Reference proteome</keyword>
<dbReference type="AlphaFoldDB" id="A0A3M7S5Q4"/>
<sequence>MNIFNLNEIKFEINCQAKNKSKQLSRFIKKKTQNLTKLFRLYNVVSNKKINFISYESENRRNNQIKN</sequence>
<dbReference type="Proteomes" id="UP000276133">
    <property type="component" value="Unassembled WGS sequence"/>
</dbReference>
<organism evidence="1 2">
    <name type="scientific">Brachionus plicatilis</name>
    <name type="common">Marine rotifer</name>
    <name type="synonym">Brachionus muelleri</name>
    <dbReference type="NCBI Taxonomy" id="10195"/>
    <lineage>
        <taxon>Eukaryota</taxon>
        <taxon>Metazoa</taxon>
        <taxon>Spiralia</taxon>
        <taxon>Gnathifera</taxon>
        <taxon>Rotifera</taxon>
        <taxon>Eurotatoria</taxon>
        <taxon>Monogononta</taxon>
        <taxon>Pseudotrocha</taxon>
        <taxon>Ploima</taxon>
        <taxon>Brachionidae</taxon>
        <taxon>Brachionus</taxon>
    </lineage>
</organism>
<name>A0A3M7S5Q4_BRAPC</name>
<dbReference type="EMBL" id="REGN01002020">
    <property type="protein sequence ID" value="RNA30928.1"/>
    <property type="molecule type" value="Genomic_DNA"/>
</dbReference>
<evidence type="ECO:0000313" key="2">
    <source>
        <dbReference type="Proteomes" id="UP000276133"/>
    </source>
</evidence>
<protein>
    <submittedName>
        <fullName evidence="1">Uncharacterized protein</fullName>
    </submittedName>
</protein>